<feature type="compositionally biased region" description="Polar residues" evidence="1">
    <location>
        <begin position="25"/>
        <end position="45"/>
    </location>
</feature>
<proteinExistence type="predicted"/>
<feature type="region of interest" description="Disordered" evidence="1">
    <location>
        <begin position="619"/>
        <end position="646"/>
    </location>
</feature>
<feature type="region of interest" description="Disordered" evidence="1">
    <location>
        <begin position="23"/>
        <end position="45"/>
    </location>
</feature>
<reference evidence="2 3" key="1">
    <citation type="submission" date="2017-03" db="EMBL/GenBank/DDBJ databases">
        <title>Genomes of endolithic fungi from Antarctica.</title>
        <authorList>
            <person name="Coleine C."/>
            <person name="Masonjones S."/>
            <person name="Stajich J.E."/>
        </authorList>
    </citation>
    <scope>NUCLEOTIDE SEQUENCE [LARGE SCALE GENOMIC DNA]</scope>
    <source>
        <strain evidence="2 3">CCFEE 5311</strain>
    </source>
</reference>
<gene>
    <name evidence="2" type="ORF">B0A54_02074</name>
</gene>
<sequence length="646" mass="71381">MPANNNSFFPSVLASATALRDAARSTRSNSLASQQRSDAASIAGSSVWSVDVDAPEMPKLLTSQNFARQGAQRSPLIFHVEPLIQSAHASIEQTFEPAAEPEVFEPQSPVEFEQQSPVEFEHQSPVDFEHPGPAPAPPSRRSVHDEPIRGPRPFNVRAYDAVIEIPVVGHTQSSANARPDTPRRLGISLRQGLKRIETLVRGPSKAAKYGVRLVPDTFAGKEPSPTLSLQEARAKQAVELKAYLKVNPTADADRRYPNALPPRRRPARDPVSPDAADILGATPARRRRVKRLSGDTRRMTTFGAFIDAGARSDTSSESSREAQPRQEPNVPADDDDDELYRLSEPRIRRDRATWQTADILLIRDPPGPLDENVARYMAEPEPVVPSPVVPPQPHRIGRKPVPQRSPVENKPDLNKPLPPSPPPPRAPRNSAYYGGIPAEEVEAFGCDEDGNARTWASPEDVNEAAQKIRRLRKAGTISPANSDDSKDSNPRPVKRSSKASVKPAPHHRRRRSSDDGINESIESQVRRMNLDPEAEAIGIAEAYRLQDQLLNRPKSTSSYSKNGDVTIDHMVRGSHVSVLVTKQTDAKNIESFRSQIPLEDYTNENNDEAAALNARLAQERMGLSVSKRQRTGRRQVDDERKETTNE</sequence>
<dbReference type="AlphaFoldDB" id="A0A4U0VF22"/>
<feature type="compositionally biased region" description="Acidic residues" evidence="1">
    <location>
        <begin position="439"/>
        <end position="449"/>
    </location>
</feature>
<accession>A0A4U0VF22</accession>
<evidence type="ECO:0000256" key="1">
    <source>
        <dbReference type="SAM" id="MobiDB-lite"/>
    </source>
</evidence>
<organism evidence="2 3">
    <name type="scientific">Friedmanniomyces endolithicus</name>
    <dbReference type="NCBI Taxonomy" id="329885"/>
    <lineage>
        <taxon>Eukaryota</taxon>
        <taxon>Fungi</taxon>
        <taxon>Dikarya</taxon>
        <taxon>Ascomycota</taxon>
        <taxon>Pezizomycotina</taxon>
        <taxon>Dothideomycetes</taxon>
        <taxon>Dothideomycetidae</taxon>
        <taxon>Mycosphaerellales</taxon>
        <taxon>Teratosphaeriaceae</taxon>
        <taxon>Friedmanniomyces</taxon>
    </lineage>
</organism>
<dbReference type="EMBL" id="NAJP01000005">
    <property type="protein sequence ID" value="TKA47700.1"/>
    <property type="molecule type" value="Genomic_DNA"/>
</dbReference>
<feature type="compositionally biased region" description="Basic and acidic residues" evidence="1">
    <location>
        <begin position="119"/>
        <end position="130"/>
    </location>
</feature>
<feature type="compositionally biased region" description="Basic and acidic residues" evidence="1">
    <location>
        <begin position="634"/>
        <end position="646"/>
    </location>
</feature>
<feature type="region of interest" description="Disordered" evidence="1">
    <location>
        <begin position="252"/>
        <end position="344"/>
    </location>
</feature>
<dbReference type="OrthoDB" id="3906026at2759"/>
<feature type="region of interest" description="Disordered" evidence="1">
    <location>
        <begin position="382"/>
        <end position="525"/>
    </location>
</feature>
<feature type="compositionally biased region" description="Pro residues" evidence="1">
    <location>
        <begin position="416"/>
        <end position="426"/>
    </location>
</feature>
<feature type="region of interest" description="Disordered" evidence="1">
    <location>
        <begin position="102"/>
        <end position="148"/>
    </location>
</feature>
<evidence type="ECO:0000313" key="3">
    <source>
        <dbReference type="Proteomes" id="UP000310066"/>
    </source>
</evidence>
<feature type="compositionally biased region" description="Pro residues" evidence="1">
    <location>
        <begin position="382"/>
        <end position="393"/>
    </location>
</feature>
<name>A0A4U0VF22_9PEZI</name>
<comment type="caution">
    <text evidence="2">The sequence shown here is derived from an EMBL/GenBank/DDBJ whole genome shotgun (WGS) entry which is preliminary data.</text>
</comment>
<evidence type="ECO:0000313" key="2">
    <source>
        <dbReference type="EMBL" id="TKA47700.1"/>
    </source>
</evidence>
<protein>
    <submittedName>
        <fullName evidence="2">Uncharacterized protein</fullName>
    </submittedName>
</protein>
<dbReference type="Proteomes" id="UP000310066">
    <property type="component" value="Unassembled WGS sequence"/>
</dbReference>